<dbReference type="KEGG" id="mya:MORIYA_1634"/>
<dbReference type="PIRSF" id="PIRSF006324">
    <property type="entry name" value="LeuE"/>
    <property type="match status" value="1"/>
</dbReference>
<dbReference type="AlphaFoldDB" id="A0A330LNU4"/>
<gene>
    <name evidence="7" type="ORF">MORIYA_1634</name>
</gene>
<dbReference type="EMBL" id="LS483250">
    <property type="protein sequence ID" value="SQD78112.1"/>
    <property type="molecule type" value="Genomic_DNA"/>
</dbReference>
<dbReference type="GO" id="GO:0015171">
    <property type="term" value="F:amino acid transmembrane transporter activity"/>
    <property type="evidence" value="ECO:0007669"/>
    <property type="project" value="TreeGrafter"/>
</dbReference>
<keyword evidence="2" id="KW-1003">Cell membrane</keyword>
<keyword evidence="3 6" id="KW-0812">Transmembrane</keyword>
<evidence type="ECO:0000256" key="3">
    <source>
        <dbReference type="ARBA" id="ARBA00022692"/>
    </source>
</evidence>
<evidence type="ECO:0000256" key="2">
    <source>
        <dbReference type="ARBA" id="ARBA00022475"/>
    </source>
</evidence>
<evidence type="ECO:0000313" key="7">
    <source>
        <dbReference type="EMBL" id="SQD78112.1"/>
    </source>
</evidence>
<dbReference type="Pfam" id="PF01810">
    <property type="entry name" value="LysE"/>
    <property type="match status" value="1"/>
</dbReference>
<keyword evidence="8" id="KW-1185">Reference proteome</keyword>
<feature type="transmembrane region" description="Helical" evidence="6">
    <location>
        <begin position="40"/>
        <end position="65"/>
    </location>
</feature>
<evidence type="ECO:0000256" key="1">
    <source>
        <dbReference type="ARBA" id="ARBA00004651"/>
    </source>
</evidence>
<name>A0A330LNU4_9GAMM</name>
<protein>
    <submittedName>
        <fullName evidence="7">Lysine transporter LysE</fullName>
    </submittedName>
</protein>
<evidence type="ECO:0000256" key="6">
    <source>
        <dbReference type="SAM" id="Phobius"/>
    </source>
</evidence>
<accession>A0A330LNU4</accession>
<sequence length="223" mass="24126">MNIELLLSLAIIHAVALVSPGPDFVLVVKLASQESRRTAMASAVGISIAILIHTILSLTGVSLIIKSSQTLYIIVQMVGASYLAWMGFGAVKGALQHWKAKISVDNNQLKLNQLTPKQGFMQGLWTNLLNPKAMVFFIILFSAMITPDVSLLTKLSATVIMFGLSLIWFVFIALILSKPVIQQRVQKAAPAINLFTGLLFIAVSSAIMYNLLAGAMVLSENTI</sequence>
<proteinExistence type="predicted"/>
<organism evidence="7 8">
    <name type="scientific">Moritella yayanosii</name>
    <dbReference type="NCBI Taxonomy" id="69539"/>
    <lineage>
        <taxon>Bacteria</taxon>
        <taxon>Pseudomonadati</taxon>
        <taxon>Pseudomonadota</taxon>
        <taxon>Gammaproteobacteria</taxon>
        <taxon>Alteromonadales</taxon>
        <taxon>Moritellaceae</taxon>
        <taxon>Moritella</taxon>
    </lineage>
</organism>
<feature type="transmembrane region" description="Helical" evidence="6">
    <location>
        <begin position="71"/>
        <end position="91"/>
    </location>
</feature>
<evidence type="ECO:0000256" key="5">
    <source>
        <dbReference type="ARBA" id="ARBA00023136"/>
    </source>
</evidence>
<evidence type="ECO:0000313" key="8">
    <source>
        <dbReference type="Proteomes" id="UP000250163"/>
    </source>
</evidence>
<keyword evidence="4 6" id="KW-1133">Transmembrane helix</keyword>
<comment type="subcellular location">
    <subcellularLocation>
        <location evidence="1">Cell membrane</location>
        <topology evidence="1">Multi-pass membrane protein</topology>
    </subcellularLocation>
</comment>
<feature type="transmembrane region" description="Helical" evidence="6">
    <location>
        <begin position="188"/>
        <end position="212"/>
    </location>
</feature>
<evidence type="ECO:0000256" key="4">
    <source>
        <dbReference type="ARBA" id="ARBA00022989"/>
    </source>
</evidence>
<keyword evidence="5 6" id="KW-0472">Membrane</keyword>
<dbReference type="Proteomes" id="UP000250163">
    <property type="component" value="Chromosome MORIYA"/>
</dbReference>
<dbReference type="OrthoDB" id="581870at2"/>
<feature type="transmembrane region" description="Helical" evidence="6">
    <location>
        <begin position="157"/>
        <end position="176"/>
    </location>
</feature>
<dbReference type="PANTHER" id="PTHR30086:SF17">
    <property type="entry name" value="LYSE FAMILY TRANSLOCATOR"/>
    <property type="match status" value="1"/>
</dbReference>
<dbReference type="PANTHER" id="PTHR30086">
    <property type="entry name" value="ARGININE EXPORTER PROTEIN ARGO"/>
    <property type="match status" value="1"/>
</dbReference>
<feature type="transmembrane region" description="Helical" evidence="6">
    <location>
        <begin position="6"/>
        <end position="28"/>
    </location>
</feature>
<dbReference type="InterPro" id="IPR001123">
    <property type="entry name" value="LeuE-type"/>
</dbReference>
<reference evidence="8" key="1">
    <citation type="submission" date="2018-05" db="EMBL/GenBank/DDBJ databases">
        <authorList>
            <person name="Cea G.-C."/>
            <person name="William W."/>
        </authorList>
    </citation>
    <scope>NUCLEOTIDE SEQUENCE [LARGE SCALE GENOMIC DNA]</scope>
    <source>
        <strain evidence="8">DB21MT 5</strain>
    </source>
</reference>
<feature type="transmembrane region" description="Helical" evidence="6">
    <location>
        <begin position="124"/>
        <end position="145"/>
    </location>
</feature>
<dbReference type="GO" id="GO:0005886">
    <property type="term" value="C:plasma membrane"/>
    <property type="evidence" value="ECO:0007669"/>
    <property type="project" value="UniProtKB-SubCell"/>
</dbReference>
<dbReference type="RefSeq" id="WP_112714067.1">
    <property type="nucleotide sequence ID" value="NZ_LS483250.1"/>
</dbReference>